<feature type="signal peptide" evidence="1">
    <location>
        <begin position="1"/>
        <end position="16"/>
    </location>
</feature>
<gene>
    <name evidence="2" type="ORF">GTW20_25775</name>
</gene>
<feature type="chain" id="PRO_5029672769" description="Lipoprotein" evidence="1">
    <location>
        <begin position="17"/>
        <end position="140"/>
    </location>
</feature>
<name>A0A7K2J085_9ACTN</name>
<dbReference type="RefSeq" id="WP_161112185.1">
    <property type="nucleotide sequence ID" value="NZ_JBHYPC010000003.1"/>
</dbReference>
<comment type="caution">
    <text evidence="2">The sequence shown here is derived from an EMBL/GenBank/DDBJ whole genome shotgun (WGS) entry which is preliminary data.</text>
</comment>
<sequence length="140" mass="15120">MFLVALLLPMSNVAHAEEEGQEVEVEITVYDDGRIVETGSDLDRMAGDTSTRLSNGTLSLRSNNCNYVRVSYVKRSGVSVNLKLGWFSGDTGRVSGTKRGVAAGETVSQTWEQVRVPGGVVGYMEVEGQGRFQTPSVGCR</sequence>
<evidence type="ECO:0000256" key="1">
    <source>
        <dbReference type="SAM" id="SignalP"/>
    </source>
</evidence>
<evidence type="ECO:0008006" key="4">
    <source>
        <dbReference type="Google" id="ProtNLM"/>
    </source>
</evidence>
<protein>
    <recommendedName>
        <fullName evidence="4">Lipoprotein</fullName>
    </recommendedName>
</protein>
<accession>A0A7K2J085</accession>
<proteinExistence type="predicted"/>
<dbReference type="Proteomes" id="UP000467124">
    <property type="component" value="Unassembled WGS sequence"/>
</dbReference>
<dbReference type="AlphaFoldDB" id="A0A7K2J085"/>
<keyword evidence="1" id="KW-0732">Signal</keyword>
<dbReference type="EMBL" id="WWHY01000001">
    <property type="protein sequence ID" value="MYR35578.1"/>
    <property type="molecule type" value="Genomic_DNA"/>
</dbReference>
<evidence type="ECO:0000313" key="3">
    <source>
        <dbReference type="Proteomes" id="UP000467124"/>
    </source>
</evidence>
<organism evidence="2 3">
    <name type="scientific">Nocardiopsis alba</name>
    <dbReference type="NCBI Taxonomy" id="53437"/>
    <lineage>
        <taxon>Bacteria</taxon>
        <taxon>Bacillati</taxon>
        <taxon>Actinomycetota</taxon>
        <taxon>Actinomycetes</taxon>
        <taxon>Streptosporangiales</taxon>
        <taxon>Nocardiopsidaceae</taxon>
        <taxon>Nocardiopsis</taxon>
    </lineage>
</organism>
<reference evidence="2 3" key="1">
    <citation type="journal article" date="2019" name="Nat. Commun.">
        <title>The antimicrobial potential of Streptomyces from insect microbiomes.</title>
        <authorList>
            <person name="Chevrette M.G."/>
            <person name="Carlson C.M."/>
            <person name="Ortega H.E."/>
            <person name="Thomas C."/>
            <person name="Ananiev G.E."/>
            <person name="Barns K.J."/>
            <person name="Book A.J."/>
            <person name="Cagnazzo J."/>
            <person name="Carlos C."/>
            <person name="Flanigan W."/>
            <person name="Grubbs K.J."/>
            <person name="Horn H.A."/>
            <person name="Hoffmann F.M."/>
            <person name="Klassen J.L."/>
            <person name="Knack J.J."/>
            <person name="Lewin G.R."/>
            <person name="McDonald B.R."/>
            <person name="Muller L."/>
            <person name="Melo W.G.P."/>
            <person name="Pinto-Tomas A.A."/>
            <person name="Schmitz A."/>
            <person name="Wendt-Pienkowski E."/>
            <person name="Wildman S."/>
            <person name="Zhao M."/>
            <person name="Zhang F."/>
            <person name="Bugni T.S."/>
            <person name="Andes D.R."/>
            <person name="Pupo M.T."/>
            <person name="Currie C.R."/>
        </authorList>
    </citation>
    <scope>NUCLEOTIDE SEQUENCE [LARGE SCALE GENOMIC DNA]</scope>
    <source>
        <strain evidence="2 3">SID5840</strain>
    </source>
</reference>
<evidence type="ECO:0000313" key="2">
    <source>
        <dbReference type="EMBL" id="MYR35578.1"/>
    </source>
</evidence>